<dbReference type="Gene3D" id="3.40.50.12780">
    <property type="entry name" value="N-terminal domain of ligase-like"/>
    <property type="match status" value="1"/>
</dbReference>
<dbReference type="AlphaFoldDB" id="A0A345ILY2"/>
<dbReference type="EMBL" id="CP031163">
    <property type="protein sequence ID" value="AXH00705.1"/>
    <property type="molecule type" value="Genomic_DNA"/>
</dbReference>
<keyword evidence="1" id="KW-0614">Plasmid</keyword>
<evidence type="ECO:0000313" key="2">
    <source>
        <dbReference type="Proteomes" id="UP000253744"/>
    </source>
</evidence>
<geneLocation type="plasmid" evidence="2">
    <name>pdrdi</name>
</geneLocation>
<dbReference type="KEGG" id="dwu:DVJ83_16250"/>
<protein>
    <recommendedName>
        <fullName evidence="3">Phenylacetate--CoA ligase family protein</fullName>
    </recommendedName>
</protein>
<dbReference type="InterPro" id="IPR053158">
    <property type="entry name" value="CapK_Type1_Caps_Biosynth"/>
</dbReference>
<organism evidence="1 2">
    <name type="scientific">Deinococcus wulumuqiensis</name>
    <dbReference type="NCBI Taxonomy" id="980427"/>
    <lineage>
        <taxon>Bacteria</taxon>
        <taxon>Thermotogati</taxon>
        <taxon>Deinococcota</taxon>
        <taxon>Deinococci</taxon>
        <taxon>Deinococcales</taxon>
        <taxon>Deinococcaceae</taxon>
        <taxon>Deinococcus</taxon>
    </lineage>
</organism>
<proteinExistence type="predicted"/>
<dbReference type="SUPFAM" id="SSF56801">
    <property type="entry name" value="Acetyl-CoA synthetase-like"/>
    <property type="match status" value="1"/>
</dbReference>
<dbReference type="PANTHER" id="PTHR36932">
    <property type="entry name" value="CAPSULAR POLYSACCHARIDE BIOSYNTHESIS PROTEIN"/>
    <property type="match status" value="1"/>
</dbReference>
<gene>
    <name evidence="1" type="ORF">DVJ83_16250</name>
</gene>
<evidence type="ECO:0000313" key="1">
    <source>
        <dbReference type="EMBL" id="AXH00705.1"/>
    </source>
</evidence>
<name>A0A345ILY2_9DEIO</name>
<accession>A0A345ILY2</accession>
<dbReference type="Proteomes" id="UP000253744">
    <property type="component" value="Plasmid pDrdI"/>
</dbReference>
<sequence length="365" mass="40149">MGSLEEIQLFPPLTKKEIIGRSDEIFQHGAITQAYSTGGSSGEPTRFPAALHEALDNYARTYAARSWWGLQPMDPYLHIWGHSHLFGGGPVQKLKRRVQDTLSGAMRVNAYDMSEEGIAGHYQALIRQNPMSIIGYTSAVFRLARHIEHHKLRTRGLTRLKAVIVTSETVTEPDIEVLERVFGVPVVIEYGSAETGTIATSRGNSFPLQVLHLSNLVQLASEGGIRVTTLTDRIFPLINYDIGDRGEAAERSGGSVLKLAHVQGRAREVVKVRKVNGQMLELSPILPVHILKSEPGIVAVQYRQHADRLEILLTGHGELPLSELAQLFGQRLGTDHPDFDPASVTFEQVPAPVLTKAGKHALFVS</sequence>
<dbReference type="InterPro" id="IPR042099">
    <property type="entry name" value="ANL_N_sf"/>
</dbReference>
<dbReference type="PANTHER" id="PTHR36932:SF1">
    <property type="entry name" value="CAPSULAR POLYSACCHARIDE BIOSYNTHESIS PROTEIN"/>
    <property type="match status" value="1"/>
</dbReference>
<evidence type="ECO:0008006" key="3">
    <source>
        <dbReference type="Google" id="ProtNLM"/>
    </source>
</evidence>
<reference evidence="1 2" key="1">
    <citation type="submission" date="2018-07" db="EMBL/GenBank/DDBJ databases">
        <title>Complete Genome and Methylome Analysis of Deinococcus wulumuqiensis NEB 479.</title>
        <authorList>
            <person name="Fomenkov A."/>
            <person name="Luyten Y."/>
            <person name="Vincze T."/>
            <person name="Anton B.P."/>
            <person name="Clark T."/>
            <person name="Roberts R.J."/>
            <person name="Morgan R.D."/>
        </authorList>
    </citation>
    <scope>NUCLEOTIDE SEQUENCE [LARGE SCALE GENOMIC DNA]</scope>
    <source>
        <strain evidence="1 2">NEB 479</strain>
        <plasmid evidence="2">Plasmid pdrdi</plasmid>
    </source>
</reference>